<reference evidence="1 2" key="1">
    <citation type="journal article" date="2015" name="Nature">
        <title>rRNA introns, odd ribosomes, and small enigmatic genomes across a large radiation of phyla.</title>
        <authorList>
            <person name="Brown C.T."/>
            <person name="Hug L.A."/>
            <person name="Thomas B.C."/>
            <person name="Sharon I."/>
            <person name="Castelle C.J."/>
            <person name="Singh A."/>
            <person name="Wilkins M.J."/>
            <person name="Williams K.H."/>
            <person name="Banfield J.F."/>
        </authorList>
    </citation>
    <scope>NUCLEOTIDE SEQUENCE [LARGE SCALE GENOMIC DNA]</scope>
</reference>
<dbReference type="EMBL" id="LCNV01000013">
    <property type="protein sequence ID" value="KKU64049.1"/>
    <property type="molecule type" value="Genomic_DNA"/>
</dbReference>
<accession>A0A0G1S3I2</accession>
<name>A0A0G1S3I2_9BACT</name>
<gene>
    <name evidence="1" type="ORF">UX87_C0013G0001</name>
</gene>
<protein>
    <submittedName>
        <fullName evidence="1">Uncharacterized protein</fullName>
    </submittedName>
</protein>
<comment type="caution">
    <text evidence="1">The sequence shown here is derived from an EMBL/GenBank/DDBJ whole genome shotgun (WGS) entry which is preliminary data.</text>
</comment>
<dbReference type="Proteomes" id="UP000034364">
    <property type="component" value="Unassembled WGS sequence"/>
</dbReference>
<proteinExistence type="predicted"/>
<evidence type="ECO:0000313" key="2">
    <source>
        <dbReference type="Proteomes" id="UP000034364"/>
    </source>
</evidence>
<evidence type="ECO:0000313" key="1">
    <source>
        <dbReference type="EMBL" id="KKU64049.1"/>
    </source>
</evidence>
<organism evidence="1 2">
    <name type="scientific">Candidatus Amesbacteria bacterium GW2011_GWA1_47_16</name>
    <dbReference type="NCBI Taxonomy" id="1618353"/>
    <lineage>
        <taxon>Bacteria</taxon>
        <taxon>Candidatus Amesiibacteriota</taxon>
    </lineage>
</organism>
<dbReference type="AlphaFoldDB" id="A0A0G1S3I2"/>
<sequence>MKEKDRDRNLIELLKDTQTKELDIIKKLLKVHVTTATAFSTLFTDSTKEGFSSPEVFTKRYLGIIKSIPRAIIDAFK</sequence>